<organism evidence="1 2">
    <name type="scientific">Puccinia striiformis f. sp. tritici</name>
    <dbReference type="NCBI Taxonomy" id="168172"/>
    <lineage>
        <taxon>Eukaryota</taxon>
        <taxon>Fungi</taxon>
        <taxon>Dikarya</taxon>
        <taxon>Basidiomycota</taxon>
        <taxon>Pucciniomycotina</taxon>
        <taxon>Pucciniomycetes</taxon>
        <taxon>Pucciniales</taxon>
        <taxon>Pucciniaceae</taxon>
        <taxon>Puccinia</taxon>
    </lineage>
</organism>
<sequence>MPQFLPQDLEVFSSITTIQLTLGSCTDGLRDTIPSEMGSNVWLGYLNYQSYSGIASSNIRLKSISKFQTFSAGLVIGGKSLEDERDRLGRANVLVSTPSRLQQHLEHTTKFDFDNLQVLATQTKPVKDLPRLSLTGDPEYVLARERRVKRDLTTPKERVQSYMVTPLNCSINFKHPASLLSRPRKLKQQEDVISFVTFLITFISGNPPRPGIPLLAWKAKASQMARNLRVIFHFSSNIAARGLHFPSVDWVVQLDYPEDVDTYIHPVGRSARYQSGGKVLLLLSPSEEEGMLKKWETRGIVVTKVKPNESKKQTIQTEIQAQMFQSPELKFFGQRAFISRRPERSIRARSLTIWSKKHVEVSVSVGKKNAKKSTHINDHLACIAECFLYIGRGNHSTSTQGSAIPVEVIPVISGMMSTIVDNIDHIGYLNIGDSILLAAISREILTIKPLDGSEKGFNLSVGRHLFFPPGNGSRVSQNPHPIPRSWRLCSHGQQDLIRLRYPDQLLGLSHHKPTSYLKAQNPEIGCHRSYIRRTWAILGNGNMTEALNCGLQAMTAKSTAAQPLYTLVTRMMYLTSSITP</sequence>
<proteinExistence type="predicted"/>
<evidence type="ECO:0000313" key="1">
    <source>
        <dbReference type="EMBL" id="KAI7940708.1"/>
    </source>
</evidence>
<reference evidence="1 2" key="3">
    <citation type="journal article" date="2022" name="Microbiol. Spectr.">
        <title>Folding features and dynamics of 3D genome architecture in plant fungal pathogens.</title>
        <authorList>
            <person name="Xia C."/>
        </authorList>
    </citation>
    <scope>NUCLEOTIDE SEQUENCE [LARGE SCALE GENOMIC DNA]</scope>
    <source>
        <strain evidence="1 2">93-210</strain>
    </source>
</reference>
<keyword evidence="2" id="KW-1185">Reference proteome</keyword>
<comment type="caution">
    <text evidence="1">The sequence shown here is derived from an EMBL/GenBank/DDBJ whole genome shotgun (WGS) entry which is preliminary data.</text>
</comment>
<name>A0ACC0DYG7_9BASI</name>
<gene>
    <name evidence="1" type="ORF">MJO28_012993</name>
</gene>
<reference evidence="2" key="1">
    <citation type="journal article" date="2018" name="BMC Genomics">
        <title>Genomic insights into host adaptation between the wheat stripe rust pathogen (Puccinia striiformis f. sp. tritici) and the barley stripe rust pathogen (Puccinia striiformis f. sp. hordei).</title>
        <authorList>
            <person name="Xia C."/>
            <person name="Wang M."/>
            <person name="Yin C."/>
            <person name="Cornejo O.E."/>
            <person name="Hulbert S.H."/>
            <person name="Chen X."/>
        </authorList>
    </citation>
    <scope>NUCLEOTIDE SEQUENCE [LARGE SCALE GENOMIC DNA]</scope>
    <source>
        <strain evidence="2">93-210</strain>
    </source>
</reference>
<dbReference type="Proteomes" id="UP001060170">
    <property type="component" value="Chromosome 13"/>
</dbReference>
<accession>A0ACC0DYG7</accession>
<dbReference type="EMBL" id="CM045877">
    <property type="protein sequence ID" value="KAI7940708.1"/>
    <property type="molecule type" value="Genomic_DNA"/>
</dbReference>
<evidence type="ECO:0000313" key="2">
    <source>
        <dbReference type="Proteomes" id="UP001060170"/>
    </source>
</evidence>
<reference evidence="2" key="2">
    <citation type="journal article" date="2018" name="Mol. Plant Microbe Interact.">
        <title>Genome sequence resources for the wheat stripe rust pathogen (Puccinia striiformis f. sp. tritici) and the barley stripe rust pathogen (Puccinia striiformis f. sp. hordei).</title>
        <authorList>
            <person name="Xia C."/>
            <person name="Wang M."/>
            <person name="Yin C."/>
            <person name="Cornejo O.E."/>
            <person name="Hulbert S.H."/>
            <person name="Chen X."/>
        </authorList>
    </citation>
    <scope>NUCLEOTIDE SEQUENCE [LARGE SCALE GENOMIC DNA]</scope>
    <source>
        <strain evidence="2">93-210</strain>
    </source>
</reference>
<protein>
    <submittedName>
        <fullName evidence="1">Uncharacterized protein</fullName>
    </submittedName>
</protein>